<dbReference type="AlphaFoldDB" id="A0A0F9HLT2"/>
<accession>A0A0F9HLT2</accession>
<dbReference type="EMBL" id="LAZR01016523">
    <property type="protein sequence ID" value="KKM04137.1"/>
    <property type="molecule type" value="Genomic_DNA"/>
</dbReference>
<organism evidence="1">
    <name type="scientific">marine sediment metagenome</name>
    <dbReference type="NCBI Taxonomy" id="412755"/>
    <lineage>
        <taxon>unclassified sequences</taxon>
        <taxon>metagenomes</taxon>
        <taxon>ecological metagenomes</taxon>
    </lineage>
</organism>
<evidence type="ECO:0000313" key="1">
    <source>
        <dbReference type="EMBL" id="KKM04137.1"/>
    </source>
</evidence>
<protein>
    <submittedName>
        <fullName evidence="1">Uncharacterized protein</fullName>
    </submittedName>
</protein>
<name>A0A0F9HLT2_9ZZZZ</name>
<comment type="caution">
    <text evidence="1">The sequence shown here is derived from an EMBL/GenBank/DDBJ whole genome shotgun (WGS) entry which is preliminary data.</text>
</comment>
<gene>
    <name evidence="1" type="ORF">LCGC14_1767240</name>
</gene>
<reference evidence="1" key="1">
    <citation type="journal article" date="2015" name="Nature">
        <title>Complex archaea that bridge the gap between prokaryotes and eukaryotes.</title>
        <authorList>
            <person name="Spang A."/>
            <person name="Saw J.H."/>
            <person name="Jorgensen S.L."/>
            <person name="Zaremba-Niedzwiedzka K."/>
            <person name="Martijn J."/>
            <person name="Lind A.E."/>
            <person name="van Eijk R."/>
            <person name="Schleper C."/>
            <person name="Guy L."/>
            <person name="Ettema T.J."/>
        </authorList>
    </citation>
    <scope>NUCLEOTIDE SEQUENCE</scope>
</reference>
<sequence length="124" mass="13784">MSKIFARGRRIGSEPLSKEISENLDKPSEFSEVVKDRIKELRVDAAKLEVTFGTEGWIDIIQPLIDAEANPGKVVALFKSKESQTAKDMAIGKFEGFHNLNMILKNIIATLKVPIEGEKKKGQS</sequence>
<proteinExistence type="predicted"/>